<evidence type="ECO:0000256" key="1">
    <source>
        <dbReference type="ARBA" id="ARBA00004141"/>
    </source>
</evidence>
<feature type="domain" description="Major facilitator superfamily (MFS) profile" evidence="9">
    <location>
        <begin position="42"/>
        <end position="473"/>
    </location>
</feature>
<keyword evidence="3 8" id="KW-0812">Transmembrane</keyword>
<dbReference type="GO" id="GO:0035249">
    <property type="term" value="P:synaptic transmission, glutamatergic"/>
    <property type="evidence" value="ECO:0007669"/>
    <property type="project" value="TreeGrafter"/>
</dbReference>
<dbReference type="WBParaSite" id="maker-uti_cns_0047807-snap-gene-0.4-mRNA-1">
    <property type="protein sequence ID" value="maker-uti_cns_0047807-snap-gene-0.4-mRNA-1"/>
    <property type="gene ID" value="maker-uti_cns_0047807-snap-gene-0.4"/>
</dbReference>
<dbReference type="PROSITE" id="PS50850">
    <property type="entry name" value="MFS"/>
    <property type="match status" value="1"/>
</dbReference>
<dbReference type="GO" id="GO:0005326">
    <property type="term" value="F:neurotransmitter transmembrane transporter activity"/>
    <property type="evidence" value="ECO:0007669"/>
    <property type="project" value="TreeGrafter"/>
</dbReference>
<feature type="transmembrane region" description="Helical" evidence="8">
    <location>
        <begin position="126"/>
        <end position="146"/>
    </location>
</feature>
<dbReference type="SUPFAM" id="SSF103473">
    <property type="entry name" value="MFS general substrate transporter"/>
    <property type="match status" value="1"/>
</dbReference>
<dbReference type="Proteomes" id="UP000095280">
    <property type="component" value="Unplaced"/>
</dbReference>
<dbReference type="PANTHER" id="PTHR11662">
    <property type="entry name" value="SOLUTE CARRIER FAMILY 17"/>
    <property type="match status" value="1"/>
</dbReference>
<feature type="transmembrane region" description="Helical" evidence="8">
    <location>
        <begin position="192"/>
        <end position="212"/>
    </location>
</feature>
<dbReference type="GO" id="GO:0060076">
    <property type="term" value="C:excitatory synapse"/>
    <property type="evidence" value="ECO:0007669"/>
    <property type="project" value="TreeGrafter"/>
</dbReference>
<protein>
    <submittedName>
        <fullName evidence="11 12">MFS domain-containing protein</fullName>
    </submittedName>
</protein>
<feature type="transmembrane region" description="Helical" evidence="8">
    <location>
        <begin position="320"/>
        <end position="342"/>
    </location>
</feature>
<feature type="transmembrane region" description="Helical" evidence="8">
    <location>
        <begin position="447"/>
        <end position="468"/>
    </location>
</feature>
<dbReference type="InterPro" id="IPR050382">
    <property type="entry name" value="MFS_Na/Anion_cotransporter"/>
</dbReference>
<dbReference type="AlphaFoldDB" id="A0A1I8JHE8"/>
<dbReference type="GO" id="GO:0050803">
    <property type="term" value="P:regulation of synapse structure or activity"/>
    <property type="evidence" value="ECO:0007669"/>
    <property type="project" value="TreeGrafter"/>
</dbReference>
<accession>A0A1I8JHE8</accession>
<dbReference type="InterPro" id="IPR020846">
    <property type="entry name" value="MFS_dom"/>
</dbReference>
<evidence type="ECO:0000256" key="2">
    <source>
        <dbReference type="ARBA" id="ARBA00022448"/>
    </source>
</evidence>
<evidence type="ECO:0000259" key="9">
    <source>
        <dbReference type="PROSITE" id="PS50850"/>
    </source>
</evidence>
<dbReference type="Pfam" id="PF07690">
    <property type="entry name" value="MFS_1"/>
    <property type="match status" value="1"/>
</dbReference>
<keyword evidence="10" id="KW-1185">Reference proteome</keyword>
<evidence type="ECO:0000256" key="6">
    <source>
        <dbReference type="ARBA" id="ARBA00023136"/>
    </source>
</evidence>
<organism evidence="10 12">
    <name type="scientific">Macrostomum lignano</name>
    <dbReference type="NCBI Taxonomy" id="282301"/>
    <lineage>
        <taxon>Eukaryota</taxon>
        <taxon>Metazoa</taxon>
        <taxon>Spiralia</taxon>
        <taxon>Lophotrochozoa</taxon>
        <taxon>Platyhelminthes</taxon>
        <taxon>Rhabditophora</taxon>
        <taxon>Macrostomorpha</taxon>
        <taxon>Macrostomida</taxon>
        <taxon>Macrostomidae</taxon>
        <taxon>Macrostomum</taxon>
    </lineage>
</organism>
<reference evidence="11 12" key="1">
    <citation type="submission" date="2016-11" db="UniProtKB">
        <authorList>
            <consortium name="WormBaseParasite"/>
        </authorList>
    </citation>
    <scope>IDENTIFICATION</scope>
</reference>
<dbReference type="GO" id="GO:0098700">
    <property type="term" value="P:neurotransmitter loading into synaptic vesicle"/>
    <property type="evidence" value="ECO:0007669"/>
    <property type="project" value="TreeGrafter"/>
</dbReference>
<evidence type="ECO:0000256" key="5">
    <source>
        <dbReference type="ARBA" id="ARBA00022989"/>
    </source>
</evidence>
<evidence type="ECO:0000313" key="10">
    <source>
        <dbReference type="Proteomes" id="UP000095280"/>
    </source>
</evidence>
<feature type="region of interest" description="Disordered" evidence="7">
    <location>
        <begin position="494"/>
        <end position="523"/>
    </location>
</feature>
<evidence type="ECO:0000313" key="11">
    <source>
        <dbReference type="WBParaSite" id="maker-uti_cns_0003160-snap-gene-0.4-mRNA-1"/>
    </source>
</evidence>
<keyword evidence="6 8" id="KW-0472">Membrane</keyword>
<evidence type="ECO:0000256" key="3">
    <source>
        <dbReference type="ARBA" id="ARBA00022692"/>
    </source>
</evidence>
<evidence type="ECO:0000256" key="7">
    <source>
        <dbReference type="SAM" id="MobiDB-lite"/>
    </source>
</evidence>
<feature type="transmembrane region" description="Helical" evidence="8">
    <location>
        <begin position="354"/>
        <end position="376"/>
    </location>
</feature>
<dbReference type="GO" id="GO:0015293">
    <property type="term" value="F:symporter activity"/>
    <property type="evidence" value="ECO:0007669"/>
    <property type="project" value="UniProtKB-KW"/>
</dbReference>
<dbReference type="WBParaSite" id="maker-uti_cns_0003160-snap-gene-0.4-mRNA-1">
    <property type="protein sequence ID" value="maker-uti_cns_0003160-snap-gene-0.4-mRNA-1"/>
    <property type="gene ID" value="maker-uti_cns_0003160-snap-gene-0.4"/>
</dbReference>
<dbReference type="FunFam" id="1.20.1250.20:FF:000003">
    <property type="entry name" value="Solute carrier family 17 member 3"/>
    <property type="match status" value="1"/>
</dbReference>
<evidence type="ECO:0000256" key="8">
    <source>
        <dbReference type="SAM" id="Phobius"/>
    </source>
</evidence>
<dbReference type="GO" id="GO:0005313">
    <property type="term" value="F:L-glutamate transmembrane transporter activity"/>
    <property type="evidence" value="ECO:0007669"/>
    <property type="project" value="TreeGrafter"/>
</dbReference>
<feature type="transmembrane region" description="Helical" evidence="8">
    <location>
        <begin position="224"/>
        <end position="242"/>
    </location>
</feature>
<feature type="transmembrane region" description="Helical" evidence="8">
    <location>
        <begin position="42"/>
        <end position="65"/>
    </location>
</feature>
<comment type="subcellular location">
    <subcellularLocation>
        <location evidence="1">Membrane</location>
        <topology evidence="1">Multi-pass membrane protein</topology>
    </subcellularLocation>
</comment>
<evidence type="ECO:0000313" key="12">
    <source>
        <dbReference type="WBParaSite" id="maker-uti_cns_0047807-snap-gene-0.4-mRNA-1"/>
    </source>
</evidence>
<dbReference type="InterPro" id="IPR036259">
    <property type="entry name" value="MFS_trans_sf"/>
</dbReference>
<keyword evidence="4" id="KW-0769">Symport</keyword>
<dbReference type="PANTHER" id="PTHR11662:SF456">
    <property type="entry name" value="VESICULAR GLUTAMATE TRANSPORTER, ISOFORM A"/>
    <property type="match status" value="1"/>
</dbReference>
<dbReference type="InterPro" id="IPR011701">
    <property type="entry name" value="MFS"/>
</dbReference>
<dbReference type="GO" id="GO:0030672">
    <property type="term" value="C:synaptic vesicle membrane"/>
    <property type="evidence" value="ECO:0007669"/>
    <property type="project" value="TreeGrafter"/>
</dbReference>
<dbReference type="Gene3D" id="1.20.1250.20">
    <property type="entry name" value="MFS general substrate transporter like domains"/>
    <property type="match status" value="2"/>
</dbReference>
<sequence>MTATSLNEKRSHVDDEGGSSLRKKLGYFLARSSGPGWKRYGVAWLSCFGLMIILAMRSEMGIAIIKMTRKVPRPTPGGGKNFTAAPFQEVAWTHLDIGIIEASFFIGYALFSIPGGYMASYLSPNLLLGSAVLITCVLNVLVPSMAHVTPASAAFGLTLTVRLIQGMAEGCLYPAVHGIWRYWAPEMERSRLATISFFGMALGPIIGLPLSGLVTSTLSWQVNFYLYGTVGCAWAVVWFLLVHEQPSKDPHISRAEAAYIEEHSAPATNSDSLPVSQMATSLPVWAIVVANVGRNWSFQFSMIGLPAYYSKVFGMNSEEIGLHLMLPFLLMAALTPVGGYLADSLRGRYLSTTVTRRLFNTVGFGVMAASLVVVGMSRSLHLSTAFLTLGLGFTGIGMSGYAVNHLDIVPRFAGFLMGVSNGVGTISGVLSPIIASRVARHGTAEEWQAVFTIASVVHVATLVFYLFCSSGEKQPWASPGETERLIDNSGEGLRMQRGTASAGGDGLSMSAGPNATEEETVSY</sequence>
<keyword evidence="2" id="KW-0813">Transport</keyword>
<evidence type="ECO:0000256" key="4">
    <source>
        <dbReference type="ARBA" id="ARBA00022847"/>
    </source>
</evidence>
<keyword evidence="5 8" id="KW-1133">Transmembrane helix</keyword>
<proteinExistence type="predicted"/>
<dbReference type="FunFam" id="1.20.1250.20:FF:001045">
    <property type="entry name" value="Solute carrier family 17 (sodium phosphate), member 3"/>
    <property type="match status" value="1"/>
</dbReference>
<name>A0A1I8JHE8_9PLAT</name>
<feature type="transmembrane region" description="Helical" evidence="8">
    <location>
        <begin position="415"/>
        <end position="435"/>
    </location>
</feature>
<feature type="transmembrane region" description="Helical" evidence="8">
    <location>
        <begin position="382"/>
        <end position="403"/>
    </location>
</feature>